<dbReference type="RefSeq" id="WP_330095133.1">
    <property type="nucleotide sequence ID" value="NZ_JAUZMY010000048.1"/>
</dbReference>
<name>A0ABU7KGM9_9ACTN</name>
<comment type="caution">
    <text evidence="2">The sequence shown here is derived from an EMBL/GenBank/DDBJ whole genome shotgun (WGS) entry which is preliminary data.</text>
</comment>
<protein>
    <submittedName>
        <fullName evidence="2">DNA-binding response regulator</fullName>
    </submittedName>
</protein>
<dbReference type="EMBL" id="JAUZMY010000048">
    <property type="protein sequence ID" value="MEE2041373.1"/>
    <property type="molecule type" value="Genomic_DNA"/>
</dbReference>
<keyword evidence="3" id="KW-1185">Reference proteome</keyword>
<dbReference type="SUPFAM" id="SSF46894">
    <property type="entry name" value="C-terminal effector domain of the bipartite response regulators"/>
    <property type="match status" value="1"/>
</dbReference>
<dbReference type="InterPro" id="IPR036388">
    <property type="entry name" value="WH-like_DNA-bd_sf"/>
</dbReference>
<sequence>MRPPATGSPATPPLGFDGSHSLLTPEAAFDPLSVSLLDAESADPAEVVSMGLPEFVVAEARANGVPAPPVRICASPDSLAEAVAVMRLLRRGQDTPATNLTLTAAHATLAVPANRRALTGLTEDGVRVRTCQEVMPDMITLGTTVGVVTVKDIDGTRRVRVFRSPHKVDHMLRWQFSQWYRSAALEELRDVLDILDNPMRVEVMAHLSAGTKDEVAARDLNVSVRTYHRHVAAIMSTLGVHARFAAGMRAQQTGLSALCSIVRRGRPPARTSSDTPRP</sequence>
<dbReference type="Proteomes" id="UP001356095">
    <property type="component" value="Unassembled WGS sequence"/>
</dbReference>
<gene>
    <name evidence="2" type="ORF">Q8791_29530</name>
</gene>
<organism evidence="2 3">
    <name type="scientific">Nocardiopsis codii</name>
    <dbReference type="NCBI Taxonomy" id="3065942"/>
    <lineage>
        <taxon>Bacteria</taxon>
        <taxon>Bacillati</taxon>
        <taxon>Actinomycetota</taxon>
        <taxon>Actinomycetes</taxon>
        <taxon>Streptosporangiales</taxon>
        <taxon>Nocardiopsidaceae</taxon>
        <taxon>Nocardiopsis</taxon>
    </lineage>
</organism>
<evidence type="ECO:0000313" key="3">
    <source>
        <dbReference type="Proteomes" id="UP001356095"/>
    </source>
</evidence>
<evidence type="ECO:0000313" key="2">
    <source>
        <dbReference type="EMBL" id="MEE2041373.1"/>
    </source>
</evidence>
<evidence type="ECO:0000256" key="1">
    <source>
        <dbReference type="SAM" id="MobiDB-lite"/>
    </source>
</evidence>
<dbReference type="InterPro" id="IPR016032">
    <property type="entry name" value="Sig_transdc_resp-reg_C-effctor"/>
</dbReference>
<proteinExistence type="predicted"/>
<dbReference type="Gene3D" id="1.10.10.10">
    <property type="entry name" value="Winged helix-like DNA-binding domain superfamily/Winged helix DNA-binding domain"/>
    <property type="match status" value="1"/>
</dbReference>
<dbReference type="GO" id="GO:0003677">
    <property type="term" value="F:DNA binding"/>
    <property type="evidence" value="ECO:0007669"/>
    <property type="project" value="UniProtKB-KW"/>
</dbReference>
<keyword evidence="2" id="KW-0238">DNA-binding</keyword>
<feature type="region of interest" description="Disordered" evidence="1">
    <location>
        <begin position="1"/>
        <end position="22"/>
    </location>
</feature>
<reference evidence="2 3" key="1">
    <citation type="submission" date="2023-08" db="EMBL/GenBank/DDBJ databases">
        <authorList>
            <person name="Girao M."/>
            <person name="Carvalho M.F."/>
        </authorList>
    </citation>
    <scope>NUCLEOTIDE SEQUENCE [LARGE SCALE GENOMIC DNA]</scope>
    <source>
        <strain evidence="2 3">CT-R113</strain>
    </source>
</reference>
<accession>A0ABU7KGM9</accession>